<evidence type="ECO:0000259" key="12">
    <source>
        <dbReference type="PROSITE" id="PS51915"/>
    </source>
</evidence>
<dbReference type="GO" id="GO:0001817">
    <property type="term" value="P:regulation of cytokine production"/>
    <property type="evidence" value="ECO:0007669"/>
    <property type="project" value="TreeGrafter"/>
</dbReference>
<feature type="domain" description="C2H2-type" evidence="11">
    <location>
        <begin position="397"/>
        <end position="424"/>
    </location>
</feature>
<dbReference type="PANTHER" id="PTHR24399:SF54">
    <property type="entry name" value="GASTRULA ZINC FINGER PROTEIN XLCGF26.1-LIKE-RELATED"/>
    <property type="match status" value="1"/>
</dbReference>
<evidence type="ECO:0000313" key="13">
    <source>
        <dbReference type="Proteomes" id="UP001652740"/>
    </source>
</evidence>
<keyword evidence="5 10" id="KW-0862">Zinc</keyword>
<evidence type="ECO:0000256" key="6">
    <source>
        <dbReference type="ARBA" id="ARBA00023015"/>
    </source>
</evidence>
<feature type="domain" description="C2H2-type" evidence="11">
    <location>
        <begin position="313"/>
        <end position="340"/>
    </location>
</feature>
<dbReference type="Pfam" id="PF07776">
    <property type="entry name" value="zf-AD"/>
    <property type="match status" value="1"/>
</dbReference>
<evidence type="ECO:0000259" key="11">
    <source>
        <dbReference type="PROSITE" id="PS50157"/>
    </source>
</evidence>
<feature type="domain" description="C2H2-type" evidence="11">
    <location>
        <begin position="481"/>
        <end position="508"/>
    </location>
</feature>
<dbReference type="InterPro" id="IPR036236">
    <property type="entry name" value="Znf_C2H2_sf"/>
</dbReference>
<dbReference type="InParanoid" id="A0A6J1WFH5"/>
<feature type="binding site" evidence="10">
    <location>
        <position position="68"/>
    </location>
    <ligand>
        <name>Zn(2+)</name>
        <dbReference type="ChEBI" id="CHEBI:29105"/>
    </ligand>
</feature>
<organism evidence="13 14">
    <name type="scientific">Galleria mellonella</name>
    <name type="common">Greater wax moth</name>
    <dbReference type="NCBI Taxonomy" id="7137"/>
    <lineage>
        <taxon>Eukaryota</taxon>
        <taxon>Metazoa</taxon>
        <taxon>Ecdysozoa</taxon>
        <taxon>Arthropoda</taxon>
        <taxon>Hexapoda</taxon>
        <taxon>Insecta</taxon>
        <taxon>Pterygota</taxon>
        <taxon>Neoptera</taxon>
        <taxon>Endopterygota</taxon>
        <taxon>Lepidoptera</taxon>
        <taxon>Glossata</taxon>
        <taxon>Ditrysia</taxon>
        <taxon>Pyraloidea</taxon>
        <taxon>Pyralidae</taxon>
        <taxon>Galleriinae</taxon>
        <taxon>Galleria</taxon>
    </lineage>
</organism>
<feature type="domain" description="C2H2-type" evidence="11">
    <location>
        <begin position="425"/>
        <end position="452"/>
    </location>
</feature>
<keyword evidence="6" id="KW-0805">Transcription regulation</keyword>
<keyword evidence="3" id="KW-0677">Repeat</keyword>
<feature type="domain" description="C2H2-type" evidence="11">
    <location>
        <begin position="509"/>
        <end position="536"/>
    </location>
</feature>
<keyword evidence="2 10" id="KW-0479">Metal-binding</keyword>
<dbReference type="PROSITE" id="PS51915">
    <property type="entry name" value="ZAD"/>
    <property type="match status" value="1"/>
</dbReference>
<dbReference type="FunFam" id="3.30.160.60:FF:001498">
    <property type="entry name" value="Zinc finger protein 404"/>
    <property type="match status" value="1"/>
</dbReference>
<name>A0A6J1WFH5_GALME</name>
<dbReference type="Gene3D" id="3.30.160.60">
    <property type="entry name" value="Classic Zinc Finger"/>
    <property type="match status" value="11"/>
</dbReference>
<dbReference type="AlphaFoldDB" id="A0A6J1WFH5"/>
<dbReference type="InterPro" id="IPR012934">
    <property type="entry name" value="Znf_AD"/>
</dbReference>
<dbReference type="Pfam" id="PF00096">
    <property type="entry name" value="zf-C2H2"/>
    <property type="match status" value="8"/>
</dbReference>
<evidence type="ECO:0000313" key="14">
    <source>
        <dbReference type="RefSeq" id="XP_026752569.1"/>
    </source>
</evidence>
<dbReference type="InterPro" id="IPR013087">
    <property type="entry name" value="Znf_C2H2_type"/>
</dbReference>
<dbReference type="FunFam" id="3.30.160.60:FF:000264">
    <property type="entry name" value="Zinc finger protein 236"/>
    <property type="match status" value="1"/>
</dbReference>
<keyword evidence="7" id="KW-0804">Transcription</keyword>
<dbReference type="GO" id="GO:0005654">
    <property type="term" value="C:nucleoplasm"/>
    <property type="evidence" value="ECO:0007669"/>
    <property type="project" value="TreeGrafter"/>
</dbReference>
<reference evidence="14" key="1">
    <citation type="submission" date="2025-08" db="UniProtKB">
        <authorList>
            <consortium name="RefSeq"/>
        </authorList>
    </citation>
    <scope>IDENTIFICATION</scope>
    <source>
        <tissue evidence="14">Whole larvae</tissue>
    </source>
</reference>
<feature type="domain" description="C2H2-type" evidence="11">
    <location>
        <begin position="251"/>
        <end position="278"/>
    </location>
</feature>
<dbReference type="RefSeq" id="XP_026752569.1">
    <property type="nucleotide sequence ID" value="XM_026896768.3"/>
</dbReference>
<dbReference type="PROSITE" id="PS50157">
    <property type="entry name" value="ZINC_FINGER_C2H2_2"/>
    <property type="match status" value="12"/>
</dbReference>
<evidence type="ECO:0000256" key="4">
    <source>
        <dbReference type="ARBA" id="ARBA00022771"/>
    </source>
</evidence>
<feature type="domain" description="C2H2-type" evidence="11">
    <location>
        <begin position="453"/>
        <end position="480"/>
    </location>
</feature>
<dbReference type="GO" id="GO:0001227">
    <property type="term" value="F:DNA-binding transcription repressor activity, RNA polymerase II-specific"/>
    <property type="evidence" value="ECO:0007669"/>
    <property type="project" value="TreeGrafter"/>
</dbReference>
<dbReference type="PROSITE" id="PS00028">
    <property type="entry name" value="ZINC_FINGER_C2H2_1"/>
    <property type="match status" value="12"/>
</dbReference>
<feature type="binding site" evidence="10">
    <location>
        <position position="22"/>
    </location>
    <ligand>
        <name>Zn(2+)</name>
        <dbReference type="ChEBI" id="CHEBI:29105"/>
    </ligand>
</feature>
<dbReference type="FunFam" id="3.30.160.60:FF:000100">
    <property type="entry name" value="Zinc finger 45-like"/>
    <property type="match status" value="2"/>
</dbReference>
<evidence type="ECO:0000256" key="5">
    <source>
        <dbReference type="ARBA" id="ARBA00022833"/>
    </source>
</evidence>
<dbReference type="PANTHER" id="PTHR24399">
    <property type="entry name" value="ZINC FINGER AND BTB DOMAIN-CONTAINING"/>
    <property type="match status" value="1"/>
</dbReference>
<proteinExistence type="predicted"/>
<feature type="domain" description="ZAD" evidence="12">
    <location>
        <begin position="17"/>
        <end position="95"/>
    </location>
</feature>
<dbReference type="SMART" id="SM00355">
    <property type="entry name" value="ZnF_C2H2"/>
    <property type="match status" value="12"/>
</dbReference>
<comment type="subcellular location">
    <subcellularLocation>
        <location evidence="1">Nucleus</location>
    </subcellularLocation>
</comment>
<feature type="binding site" evidence="10">
    <location>
        <position position="71"/>
    </location>
    <ligand>
        <name>Zn(2+)</name>
        <dbReference type="ChEBI" id="CHEBI:29105"/>
    </ligand>
</feature>
<dbReference type="GO" id="GO:0000978">
    <property type="term" value="F:RNA polymerase II cis-regulatory region sequence-specific DNA binding"/>
    <property type="evidence" value="ECO:0007669"/>
    <property type="project" value="TreeGrafter"/>
</dbReference>
<protein>
    <submittedName>
        <fullName evidence="14">Zinc finger protein 883-like</fullName>
    </submittedName>
</protein>
<feature type="domain" description="C2H2-type" evidence="11">
    <location>
        <begin position="185"/>
        <end position="212"/>
    </location>
</feature>
<dbReference type="SUPFAM" id="SSF57716">
    <property type="entry name" value="Glucocorticoid receptor-like (DNA-binding domain)"/>
    <property type="match status" value="1"/>
</dbReference>
<feature type="domain" description="C2H2-type" evidence="11">
    <location>
        <begin position="341"/>
        <end position="368"/>
    </location>
</feature>
<dbReference type="SUPFAM" id="SSF57667">
    <property type="entry name" value="beta-beta-alpha zinc fingers"/>
    <property type="match status" value="7"/>
</dbReference>
<dbReference type="GO" id="GO:0008270">
    <property type="term" value="F:zinc ion binding"/>
    <property type="evidence" value="ECO:0007669"/>
    <property type="project" value="UniProtKB-UniRule"/>
</dbReference>
<evidence type="ECO:0000256" key="2">
    <source>
        <dbReference type="ARBA" id="ARBA00022723"/>
    </source>
</evidence>
<evidence type="ECO:0000256" key="8">
    <source>
        <dbReference type="ARBA" id="ARBA00023242"/>
    </source>
</evidence>
<accession>A0A6J1WFH5</accession>
<dbReference type="OrthoDB" id="1095242at2759"/>
<keyword evidence="13" id="KW-1185">Reference proteome</keyword>
<dbReference type="Gene3D" id="3.40.1800.20">
    <property type="match status" value="1"/>
</dbReference>
<keyword evidence="4 9" id="KW-0863">Zinc-finger</keyword>
<evidence type="ECO:0000256" key="7">
    <source>
        <dbReference type="ARBA" id="ARBA00023163"/>
    </source>
</evidence>
<dbReference type="Proteomes" id="UP001652740">
    <property type="component" value="Unplaced"/>
</dbReference>
<feature type="domain" description="C2H2-type" evidence="11">
    <location>
        <begin position="369"/>
        <end position="396"/>
    </location>
</feature>
<dbReference type="FunFam" id="3.30.160.60:FF:001927">
    <property type="entry name" value="Zinc finger protein 1184"/>
    <property type="match status" value="1"/>
</dbReference>
<dbReference type="KEGG" id="gmw:113512835"/>
<evidence type="ECO:0000256" key="3">
    <source>
        <dbReference type="ARBA" id="ARBA00022737"/>
    </source>
</evidence>
<dbReference type="FunFam" id="3.30.160.60:FF:000417">
    <property type="entry name" value="Zinc finger protein"/>
    <property type="match status" value="1"/>
</dbReference>
<evidence type="ECO:0000256" key="9">
    <source>
        <dbReference type="PROSITE-ProRule" id="PRU00042"/>
    </source>
</evidence>
<feature type="binding site" evidence="10">
    <location>
        <position position="19"/>
    </location>
    <ligand>
        <name>Zn(2+)</name>
        <dbReference type="ChEBI" id="CHEBI:29105"/>
    </ligand>
</feature>
<gene>
    <name evidence="14" type="primary">LOC113512835</name>
</gene>
<feature type="domain" description="C2H2-type" evidence="11">
    <location>
        <begin position="285"/>
        <end position="312"/>
    </location>
</feature>
<dbReference type="Pfam" id="PF13912">
    <property type="entry name" value="zf-C2H2_6"/>
    <property type="match status" value="2"/>
</dbReference>
<evidence type="ECO:0000256" key="1">
    <source>
        <dbReference type="ARBA" id="ARBA00004123"/>
    </source>
</evidence>
<evidence type="ECO:0000256" key="10">
    <source>
        <dbReference type="PROSITE-ProRule" id="PRU01263"/>
    </source>
</evidence>
<dbReference type="GeneID" id="113512835"/>
<sequence length="597" mass="68818">MFFSFKINAFKMEQMEKCCRTCMKYNTSLVDLFQPLLDGKCISLVSTVLMEYTGMQISKDDGLPQNICHSCLKVIKSMYTFREQALLVEAELKKIISSQNVQNEEIKTEVKSEVVDDFDNFFTDSDFPKEEEQDYPQENNMGNDGSELNLPKNEITFDENFAVSEDTLNLEPYTTNKELIKRKVLSCTICNKQYHRTSSLNKHLTKHRLLNPIRCKICNKNFETETLLVEHTLNHSEELTIKADTDEDKIYECPNCDLKYSKRRSLSMHLKRHKGEKSHEKKKLYVCDICQKGFSMKSLLKRHLQLHNKEKPLKCTICSKSYYRQDQFQEHMKKHNGVKPHICSYCNKGFTQLCSLKDHERTHTGETPYLCSECGKGFANSSNLRQHMMRHTGLKPFSCKLCPKTFCTKGQVTSHMTTHTGAHPHSCEECGARFTASTSLKKHKLIHLGIKPYSCDTCEQSFSCKDHLKRHYRIHTGEKPYKCIYCDRAFTQSNDLVKHKRTHEGQNLYRCTICGMRFRLATELKQHYPTHYVEGDVTIPIGKGLEAPVIILKPEEVAQSTETNANEIDPRITITINSSMKNGLAGDITIDISPEKS</sequence>
<feature type="domain" description="C2H2-type" evidence="11">
    <location>
        <begin position="213"/>
        <end position="240"/>
    </location>
</feature>
<keyword evidence="8" id="KW-0539">Nucleus</keyword>
<dbReference type="SMART" id="SM00868">
    <property type="entry name" value="zf-AD"/>
    <property type="match status" value="1"/>
</dbReference>
<dbReference type="GO" id="GO:0002682">
    <property type="term" value="P:regulation of immune system process"/>
    <property type="evidence" value="ECO:0007669"/>
    <property type="project" value="TreeGrafter"/>
</dbReference>
<dbReference type="FunFam" id="3.30.160.60:FF:000495">
    <property type="entry name" value="zinc finger protein 668"/>
    <property type="match status" value="1"/>
</dbReference>